<protein>
    <recommendedName>
        <fullName evidence="2">Phytanoyl-CoA dioxygenase</fullName>
    </recommendedName>
</protein>
<accession>A0A381W486</accession>
<evidence type="ECO:0000313" key="1">
    <source>
        <dbReference type="EMBL" id="SVA47366.1"/>
    </source>
</evidence>
<dbReference type="AlphaFoldDB" id="A0A381W486"/>
<gene>
    <name evidence="1" type="ORF">METZ01_LOCUS100220</name>
</gene>
<dbReference type="Pfam" id="PF05721">
    <property type="entry name" value="PhyH"/>
    <property type="match status" value="1"/>
</dbReference>
<reference evidence="1" key="1">
    <citation type="submission" date="2018-05" db="EMBL/GenBank/DDBJ databases">
        <authorList>
            <person name="Lanie J.A."/>
            <person name="Ng W.-L."/>
            <person name="Kazmierczak K.M."/>
            <person name="Andrzejewski T.M."/>
            <person name="Davidsen T.M."/>
            <person name="Wayne K.J."/>
            <person name="Tettelin H."/>
            <person name="Glass J.I."/>
            <person name="Rusch D."/>
            <person name="Podicherti R."/>
            <person name="Tsui H.-C.T."/>
            <person name="Winkler M.E."/>
        </authorList>
    </citation>
    <scope>NUCLEOTIDE SEQUENCE</scope>
</reference>
<organism evidence="1">
    <name type="scientific">marine metagenome</name>
    <dbReference type="NCBI Taxonomy" id="408172"/>
    <lineage>
        <taxon>unclassified sequences</taxon>
        <taxon>metagenomes</taxon>
        <taxon>ecological metagenomes</taxon>
    </lineage>
</organism>
<name>A0A381W486_9ZZZZ</name>
<dbReference type="PANTHER" id="PTHR20883:SF49">
    <property type="entry name" value="PHYTANOYL-COA DIOXYGENASE"/>
    <property type="match status" value="1"/>
</dbReference>
<evidence type="ECO:0008006" key="2">
    <source>
        <dbReference type="Google" id="ProtNLM"/>
    </source>
</evidence>
<dbReference type="Gene3D" id="2.60.120.620">
    <property type="entry name" value="q2cbj1_9rhob like domain"/>
    <property type="match status" value="1"/>
</dbReference>
<sequence>MNQDLVQLSSYEFESISIPPADAIEAYERDGVVSLRGAFSEEWIELLAHGMEIAISDSLKQDTAFNISTPGDPGFFFYDTFMWQRINQFKRFVFESNVADIAANVMRSKGLIFYFDFMLVKEPGTSSKTPWHYDEAYWPIKGNQICNLWIALDHIPIETALRFLIGSHRWAESYNPVHFDPDMYYADLPNIPPMPDWDVEPGDHKIAFAPMDPGDCLVFNRRTFHSAPGNSLKTSSRRALATHWIGDDVTYNDKAHETDPPYRGEGLVHGGSMECATFPRVR</sequence>
<dbReference type="EMBL" id="UINC01010667">
    <property type="protein sequence ID" value="SVA47366.1"/>
    <property type="molecule type" value="Genomic_DNA"/>
</dbReference>
<dbReference type="SUPFAM" id="SSF51197">
    <property type="entry name" value="Clavaminate synthase-like"/>
    <property type="match status" value="1"/>
</dbReference>
<proteinExistence type="predicted"/>
<dbReference type="PANTHER" id="PTHR20883">
    <property type="entry name" value="PHYTANOYL-COA DIOXYGENASE DOMAIN CONTAINING 1"/>
    <property type="match status" value="1"/>
</dbReference>
<dbReference type="InterPro" id="IPR008775">
    <property type="entry name" value="Phytyl_CoA_dOase-like"/>
</dbReference>